<dbReference type="Pfam" id="PF00989">
    <property type="entry name" value="PAS"/>
    <property type="match status" value="1"/>
</dbReference>
<feature type="compositionally biased region" description="Polar residues" evidence="4">
    <location>
        <begin position="420"/>
        <end position="430"/>
    </location>
</feature>
<dbReference type="PROSITE" id="PS50011">
    <property type="entry name" value="PROTEIN_KINASE_DOM"/>
    <property type="match status" value="1"/>
</dbReference>
<organism evidence="6 7">
    <name type="scientific">Saccoglossus kowalevskii</name>
    <name type="common">Acorn worm</name>
    <dbReference type="NCBI Taxonomy" id="10224"/>
    <lineage>
        <taxon>Eukaryota</taxon>
        <taxon>Metazoa</taxon>
        <taxon>Hemichordata</taxon>
        <taxon>Enteropneusta</taxon>
        <taxon>Harrimaniidae</taxon>
        <taxon>Saccoglossus</taxon>
    </lineage>
</organism>
<dbReference type="PANTHER" id="PTHR24346">
    <property type="entry name" value="MAP/MICROTUBULE AFFINITY-REGULATING KINASE"/>
    <property type="match status" value="1"/>
</dbReference>
<feature type="region of interest" description="Disordered" evidence="4">
    <location>
        <begin position="757"/>
        <end position="779"/>
    </location>
</feature>
<dbReference type="SUPFAM" id="SSF56112">
    <property type="entry name" value="Protein kinase-like (PK-like)"/>
    <property type="match status" value="1"/>
</dbReference>
<dbReference type="PROSITE" id="PS00107">
    <property type="entry name" value="PROTEIN_KINASE_ATP"/>
    <property type="match status" value="1"/>
</dbReference>
<dbReference type="GeneID" id="100375061"/>
<gene>
    <name evidence="7" type="primary">LOC100375061</name>
</gene>
<feature type="region of interest" description="Disordered" evidence="4">
    <location>
        <begin position="808"/>
        <end position="839"/>
    </location>
</feature>
<feature type="compositionally biased region" description="Polar residues" evidence="4">
    <location>
        <begin position="819"/>
        <end position="839"/>
    </location>
</feature>
<dbReference type="Gene3D" id="3.30.450.20">
    <property type="entry name" value="PAS domain"/>
    <property type="match status" value="2"/>
</dbReference>
<proteinExistence type="predicted"/>
<dbReference type="Gene3D" id="1.10.510.10">
    <property type="entry name" value="Transferase(Phosphotransferase) domain 1"/>
    <property type="match status" value="1"/>
</dbReference>
<feature type="domain" description="Protein kinase" evidence="5">
    <location>
        <begin position="958"/>
        <end position="1210"/>
    </location>
</feature>
<keyword evidence="1 3" id="KW-0547">Nucleotide-binding</keyword>
<dbReference type="Proteomes" id="UP000694865">
    <property type="component" value="Unplaced"/>
</dbReference>
<feature type="region of interest" description="Disordered" evidence="4">
    <location>
        <begin position="677"/>
        <end position="697"/>
    </location>
</feature>
<dbReference type="InterPro" id="IPR017441">
    <property type="entry name" value="Protein_kinase_ATP_BS"/>
</dbReference>
<keyword evidence="6" id="KW-1185">Reference proteome</keyword>
<feature type="region of interest" description="Disordered" evidence="4">
    <location>
        <begin position="98"/>
        <end position="128"/>
    </location>
</feature>
<evidence type="ECO:0000259" key="5">
    <source>
        <dbReference type="PROSITE" id="PS50011"/>
    </source>
</evidence>
<feature type="compositionally biased region" description="Polar residues" evidence="4">
    <location>
        <begin position="99"/>
        <end position="115"/>
    </location>
</feature>
<feature type="region of interest" description="Disordered" evidence="4">
    <location>
        <begin position="389"/>
        <end position="458"/>
    </location>
</feature>
<dbReference type="PROSITE" id="PS00108">
    <property type="entry name" value="PROTEIN_KINASE_ST"/>
    <property type="match status" value="1"/>
</dbReference>
<evidence type="ECO:0000256" key="1">
    <source>
        <dbReference type="ARBA" id="ARBA00022741"/>
    </source>
</evidence>
<reference evidence="7" key="1">
    <citation type="submission" date="2025-08" db="UniProtKB">
        <authorList>
            <consortium name="RefSeq"/>
        </authorList>
    </citation>
    <scope>IDENTIFICATION</scope>
    <source>
        <tissue evidence="7">Testes</tissue>
    </source>
</reference>
<evidence type="ECO:0000313" key="6">
    <source>
        <dbReference type="Proteomes" id="UP000694865"/>
    </source>
</evidence>
<dbReference type="Pfam" id="PF13426">
    <property type="entry name" value="PAS_9"/>
    <property type="match status" value="2"/>
</dbReference>
<feature type="compositionally biased region" description="Basic and acidic residues" evidence="4">
    <location>
        <begin position="116"/>
        <end position="126"/>
    </location>
</feature>
<evidence type="ECO:0000313" key="7">
    <source>
        <dbReference type="RefSeq" id="XP_006812502.1"/>
    </source>
</evidence>
<keyword evidence="2 3" id="KW-0067">ATP-binding</keyword>
<feature type="binding site" evidence="3">
    <location>
        <position position="991"/>
    </location>
    <ligand>
        <name>ATP</name>
        <dbReference type="ChEBI" id="CHEBI:30616"/>
    </ligand>
</feature>
<feature type="region of interest" description="Disordered" evidence="4">
    <location>
        <begin position="591"/>
        <end position="646"/>
    </location>
</feature>
<dbReference type="InterPro" id="IPR035965">
    <property type="entry name" value="PAS-like_dom_sf"/>
</dbReference>
<dbReference type="PANTHER" id="PTHR24346:SF51">
    <property type="entry name" value="PAS DOMAIN-CONTAINING SERINE_THREONINE-PROTEIN KINASE"/>
    <property type="match status" value="1"/>
</dbReference>
<dbReference type="InterPro" id="IPR011009">
    <property type="entry name" value="Kinase-like_dom_sf"/>
</dbReference>
<evidence type="ECO:0000256" key="2">
    <source>
        <dbReference type="ARBA" id="ARBA00022840"/>
    </source>
</evidence>
<dbReference type="InterPro" id="IPR008271">
    <property type="entry name" value="Ser/Thr_kinase_AS"/>
</dbReference>
<accession>A0ABM0LXL1</accession>
<evidence type="ECO:0000256" key="4">
    <source>
        <dbReference type="SAM" id="MobiDB-lite"/>
    </source>
</evidence>
<protein>
    <submittedName>
        <fullName evidence="7">PAS domain-containing serine/threonine-protein kinase-like</fullName>
    </submittedName>
</protein>
<sequence length="1282" mass="141525">MAVQEQKIGRWSKQALSSGRLGYTLPYQRPASVSPIRDSPVRIKLGELSLNSPLGRTMPSLTRSFAGTMITSDQFGTPSYPSPLDRIRTGKRERAAQLGLSSTGNTSFELNQSFPKTDKSKYKNDEVTSPAEPLGVTLDKFTGDELNSYSFAPGHSKGSFAPSPDLNLNQSMGTSWTFYNFVGGGQSGVAFPTTVKNPNKAVCTVEARTTKILVANEMACELFGYKAEQLYGMKLSNLLSIPNQKKQEALMETYLEPSGEVVTVSGKVMEATDSTGLVIPVSLWMKQLTSSKDENPKCLTVIEPVERTSATLTFDSNGTVITADNQLAYLHGYTTSKELEGMNIKQLIPSFVLPKSGEHLEKEFRKQRATGRTKDGATFPLSVTIKSPSEHITEQDVKQHNKGTPLETLKEHPTVESEVENLSTIAQNRTPETDLGSTGGSFAKFSSTGGSSDSDKGSEKTLYTAVVWVFANISGMVSFLPDGTIHSINHNFALMLFGYSQQELVSKPITLLIPEFYDHVDMIDDSSMPLPPFDDDEDLTKPFLLPEQLYKTSPKDIDITPSNKRWKQNMDGLSTGELILEADRVIAMANESGVGSSRPESTSTADLLNTPSSVPPPDAPVSASKESGIDSPGVPPLDLTELDNVRNDHPVPISSKSEELNIKMHALGIKDSSFENMQTSNSRDCNKRTSPVCSDANEQSYNQSEHSMATPGLDELNCSTHSTETADLLRTPSPILTSPSPRSETSGSVFLHLDNMSVSSRESRSTTEPITVREAYPLKHHDRTAGHALSGEGDATVNFPVRNVSECKVDDHRRVGDATTPSKSARPDSSQLTSTPANNKVLTTSRQVSMSCSNCIPEGSFNGQARHRCGSLLGVIFQIKRVDLDDGDVLYCCWITRDPSDMAEGGRCTANITLASSMNSTFDQSALSLGEAITQTARTNSSEPEELSPGRGIYDERYETLQSIGKGAFGFVKLAVRKSDQLTVVVKFIRKSKILNDCWLEDPQLGSVPLEIALLAKLKHTNIVKMLEAYENEEFFQVIMEKHGTGIDLFEFIDRQPNLDEPLSSYMFRQVVAAISFLHNNDVLHRDIKDENIIIDEQFHIKLIDFGSATYIKKKRMFSTFCGTLEYCSPEVLLGNKYHGPELEMWSLGVTLYTLIFSENPFYDVEETIQGIIKPPFLVSTELMQLIAWLLHPEPEWRCTLIELETNDWINQRVDISQYEWNSVLPPDKQGGMELDSPDNIELEPLAIEDSDTEELEEELQRYLIAEDGESPVNDIHSTAFI</sequence>
<dbReference type="SUPFAM" id="SSF55785">
    <property type="entry name" value="PYP-like sensor domain (PAS domain)"/>
    <property type="match status" value="1"/>
</dbReference>
<dbReference type="InterPro" id="IPR000719">
    <property type="entry name" value="Prot_kinase_dom"/>
</dbReference>
<feature type="compositionally biased region" description="Basic and acidic residues" evidence="4">
    <location>
        <begin position="389"/>
        <end position="399"/>
    </location>
</feature>
<dbReference type="InterPro" id="IPR013767">
    <property type="entry name" value="PAS_fold"/>
</dbReference>
<dbReference type="SMART" id="SM00220">
    <property type="entry name" value="S_TKc"/>
    <property type="match status" value="1"/>
</dbReference>
<evidence type="ECO:0000256" key="3">
    <source>
        <dbReference type="PROSITE-ProRule" id="PRU10141"/>
    </source>
</evidence>
<dbReference type="NCBIfam" id="TIGR00229">
    <property type="entry name" value="sensory_box"/>
    <property type="match status" value="1"/>
</dbReference>
<dbReference type="Gene3D" id="3.30.200.20">
    <property type="entry name" value="Phosphorylase Kinase, domain 1"/>
    <property type="match status" value="1"/>
</dbReference>
<dbReference type="SMART" id="SM00091">
    <property type="entry name" value="PAS"/>
    <property type="match status" value="2"/>
</dbReference>
<dbReference type="Pfam" id="PF00069">
    <property type="entry name" value="Pkinase"/>
    <property type="match status" value="1"/>
</dbReference>
<dbReference type="CDD" id="cd00130">
    <property type="entry name" value="PAS"/>
    <property type="match status" value="2"/>
</dbReference>
<dbReference type="RefSeq" id="XP_006812502.1">
    <property type="nucleotide sequence ID" value="XM_006812439.1"/>
</dbReference>
<name>A0ABM0LXL1_SACKO</name>
<dbReference type="InterPro" id="IPR000014">
    <property type="entry name" value="PAS"/>
</dbReference>
<feature type="compositionally biased region" description="Polar residues" evidence="4">
    <location>
        <begin position="593"/>
        <end position="610"/>
    </location>
</feature>